<evidence type="ECO:0000313" key="2">
    <source>
        <dbReference type="EMBL" id="OAB78021.1"/>
    </source>
</evidence>
<evidence type="ECO:0000313" key="3">
    <source>
        <dbReference type="Proteomes" id="UP000077013"/>
    </source>
</evidence>
<dbReference type="AlphaFoldDB" id="A0A167GXY1"/>
<dbReference type="STRING" id="1763537.ULVI_11080"/>
<name>A0A167GXY1_9FLAO</name>
<gene>
    <name evidence="2" type="ORF">ULVI_11080</name>
</gene>
<dbReference type="EMBL" id="LRXL01000045">
    <property type="protein sequence ID" value="OAB78021.1"/>
    <property type="molecule type" value="Genomic_DNA"/>
</dbReference>
<protein>
    <recommendedName>
        <fullName evidence="1">Trimeric autotransporter adhesin YadA-like head domain-containing protein</fullName>
    </recommendedName>
</protein>
<feature type="domain" description="Trimeric autotransporter adhesin YadA-like head" evidence="1">
    <location>
        <begin position="204"/>
        <end position="227"/>
    </location>
</feature>
<feature type="domain" description="Trimeric autotransporter adhesin YadA-like head" evidence="1">
    <location>
        <begin position="134"/>
        <end position="159"/>
    </location>
</feature>
<dbReference type="Proteomes" id="UP000077013">
    <property type="component" value="Unassembled WGS sequence"/>
</dbReference>
<feature type="domain" description="Trimeric autotransporter adhesin YadA-like head" evidence="1">
    <location>
        <begin position="163"/>
        <end position="182"/>
    </location>
</feature>
<organism evidence="2 3">
    <name type="scientific">Cochleicola gelatinilyticus</name>
    <dbReference type="NCBI Taxonomy" id="1763537"/>
    <lineage>
        <taxon>Bacteria</taxon>
        <taxon>Pseudomonadati</taxon>
        <taxon>Bacteroidota</taxon>
        <taxon>Flavobacteriia</taxon>
        <taxon>Flavobacteriales</taxon>
        <taxon>Flavobacteriaceae</taxon>
        <taxon>Cochleicola</taxon>
    </lineage>
</organism>
<dbReference type="Gene3D" id="2.150.10.10">
    <property type="entry name" value="Serralysin-like metalloprotease, C-terminal"/>
    <property type="match status" value="2"/>
</dbReference>
<reference evidence="2 3" key="1">
    <citation type="submission" date="2016-02" db="EMBL/GenBank/DDBJ databases">
        <title>Ulvibacter sp. LPB0005, isolated from Thais luteostoma.</title>
        <authorList>
            <person name="Shin S.-K."/>
            <person name="Yi H."/>
        </authorList>
    </citation>
    <scope>NUCLEOTIDE SEQUENCE [LARGE SCALE GENOMIC DNA]</scope>
    <source>
        <strain evidence="2 3">LPB0005</strain>
    </source>
</reference>
<dbReference type="InterPro" id="IPR008640">
    <property type="entry name" value="Adhesin_Head_dom"/>
</dbReference>
<dbReference type="GO" id="GO:0019867">
    <property type="term" value="C:outer membrane"/>
    <property type="evidence" value="ECO:0007669"/>
    <property type="project" value="InterPro"/>
</dbReference>
<dbReference type="InterPro" id="IPR011049">
    <property type="entry name" value="Serralysin-like_metalloprot_C"/>
</dbReference>
<feature type="domain" description="Trimeric autotransporter adhesin YadA-like head" evidence="1">
    <location>
        <begin position="246"/>
        <end position="271"/>
    </location>
</feature>
<sequence length="512" mass="53603">MLDITSTSGGILIPRMSENDKNNILNPKKGLLIFQNDADEGFWYFTGTTWEPIAAKGGEFKSTNGIVHNTTNLREDDFAVGTDKMDNQTTANDDSRIIFDKSQSSLRVGYSNTDSWDTSNRGSYSIGMGSNTTASANYAIAMGRQTVASAMYAVSLGRNNIVSGINATSFGYLNNATADYATTFGRGNTASGQYSIAGVVASRATGLHAISLGNTSTASGENALALGRLNVVSGLNAAAIGFTNTATQEGAFAFGSQNNATATNAMAFGYGLESKSYNEIVLGLYNERYSPSSTTTSVGTDRIFTVGNGFRSGGTTTYNNALTILKNGHTGIGTSTPTEALEIHGNDSFGGDADFDAHSYGTNITSFHIRSAAGTRANPRAVSNKSNANFYNMEAQGYDGTAYRNAAAIRMGTMATNRTGANDMPGRIDFDTSADGSSSAVTRMRIDDQGHVGIGTGNAVISEKLVVQGRIKATSVNFSGLPTFANNSAALSGGLVSGDMYKTSDGDVRIVL</sequence>
<accession>A0A167GXY1</accession>
<comment type="caution">
    <text evidence="2">The sequence shown here is derived from an EMBL/GenBank/DDBJ whole genome shotgun (WGS) entry which is preliminary data.</text>
</comment>
<evidence type="ECO:0000259" key="1">
    <source>
        <dbReference type="Pfam" id="PF05658"/>
    </source>
</evidence>
<keyword evidence="3" id="KW-1185">Reference proteome</keyword>
<dbReference type="CDD" id="cd12820">
    <property type="entry name" value="LbR_YadA-like"/>
    <property type="match status" value="1"/>
</dbReference>
<dbReference type="SUPFAM" id="SSF101967">
    <property type="entry name" value="Adhesin YadA, collagen-binding domain"/>
    <property type="match status" value="2"/>
</dbReference>
<dbReference type="Pfam" id="PF05658">
    <property type="entry name" value="YadA_head"/>
    <property type="match status" value="4"/>
</dbReference>
<proteinExistence type="predicted"/>